<comment type="similarity">
    <text evidence="1 2">Belongs to the UPF0102 family.</text>
</comment>
<dbReference type="AlphaFoldDB" id="A0A8G0ZX37"/>
<dbReference type="InterPro" id="IPR003509">
    <property type="entry name" value="UPF0102_YraN-like"/>
</dbReference>
<dbReference type="SUPFAM" id="SSF52980">
    <property type="entry name" value="Restriction endonuclease-like"/>
    <property type="match status" value="1"/>
</dbReference>
<dbReference type="GO" id="GO:0003676">
    <property type="term" value="F:nucleic acid binding"/>
    <property type="evidence" value="ECO:0007669"/>
    <property type="project" value="InterPro"/>
</dbReference>
<gene>
    <name evidence="3" type="ORF">JO391_03250</name>
</gene>
<dbReference type="EMBL" id="CP069370">
    <property type="protein sequence ID" value="QYZ70552.1"/>
    <property type="molecule type" value="Genomic_DNA"/>
</dbReference>
<dbReference type="InterPro" id="IPR011335">
    <property type="entry name" value="Restrct_endonuc-II-like"/>
</dbReference>
<evidence type="ECO:0000313" key="3">
    <source>
        <dbReference type="EMBL" id="QYZ70552.1"/>
    </source>
</evidence>
<organism evidence="3 4">
    <name type="scientific">Neotabrizicola shimadae</name>
    <dbReference type="NCBI Taxonomy" id="2807096"/>
    <lineage>
        <taxon>Bacteria</taxon>
        <taxon>Pseudomonadati</taxon>
        <taxon>Pseudomonadota</taxon>
        <taxon>Alphaproteobacteria</taxon>
        <taxon>Rhodobacterales</taxon>
        <taxon>Paracoccaceae</taxon>
        <taxon>Neotabrizicola</taxon>
    </lineage>
</organism>
<evidence type="ECO:0000256" key="2">
    <source>
        <dbReference type="HAMAP-Rule" id="MF_00048"/>
    </source>
</evidence>
<protein>
    <recommendedName>
        <fullName evidence="2">UPF0102 protein JO391_03250</fullName>
    </recommendedName>
</protein>
<dbReference type="KEGG" id="nsm:JO391_03250"/>
<dbReference type="Pfam" id="PF02021">
    <property type="entry name" value="UPF0102"/>
    <property type="match status" value="1"/>
</dbReference>
<dbReference type="InterPro" id="IPR011856">
    <property type="entry name" value="tRNA_endonuc-like_dom_sf"/>
</dbReference>
<dbReference type="Gene3D" id="3.40.1350.10">
    <property type="match status" value="1"/>
</dbReference>
<accession>A0A8G0ZX37</accession>
<dbReference type="Proteomes" id="UP000826300">
    <property type="component" value="Chromosome"/>
</dbReference>
<sequence length="118" mass="12751">MGGAVSYWAGLAAEEAVARRYAGEGASLAARRWRGRSGEIDLVVRDRDGNTVFIEVKQSHSHAEAALHLGERQMRRIWSAASEFLAGEPLGQATPSRFDVALVDGQGRIEVIENAFAA</sequence>
<dbReference type="HAMAP" id="MF_00048">
    <property type="entry name" value="UPF0102"/>
    <property type="match status" value="1"/>
</dbReference>
<dbReference type="PANTHER" id="PTHR34039:SF1">
    <property type="entry name" value="UPF0102 PROTEIN YRAN"/>
    <property type="match status" value="1"/>
</dbReference>
<name>A0A8G0ZX37_9RHOB</name>
<dbReference type="RefSeq" id="WP_220662770.1">
    <property type="nucleotide sequence ID" value="NZ_CP069370.1"/>
</dbReference>
<evidence type="ECO:0000313" key="4">
    <source>
        <dbReference type="Proteomes" id="UP000826300"/>
    </source>
</evidence>
<reference evidence="3" key="1">
    <citation type="submission" date="2021-02" db="EMBL/GenBank/DDBJ databases">
        <title>Rhodobacter shimadae sp. nov., an aerobic anoxygenic phototrophic bacterium isolated from a hot spring.</title>
        <authorList>
            <person name="Muramatsu S."/>
            <person name="Haruta S."/>
            <person name="Hirose S."/>
            <person name="Hanada S."/>
        </authorList>
    </citation>
    <scope>NUCLEOTIDE SEQUENCE</scope>
    <source>
        <strain evidence="3">N10</strain>
    </source>
</reference>
<evidence type="ECO:0000256" key="1">
    <source>
        <dbReference type="ARBA" id="ARBA00006738"/>
    </source>
</evidence>
<dbReference type="PANTHER" id="PTHR34039">
    <property type="entry name" value="UPF0102 PROTEIN YRAN"/>
    <property type="match status" value="1"/>
</dbReference>
<keyword evidence="4" id="KW-1185">Reference proteome</keyword>
<proteinExistence type="inferred from homology"/>